<accession>A0A0V0S6E2</accession>
<evidence type="ECO:0000313" key="1">
    <source>
        <dbReference type="EMBL" id="KRX22326.1"/>
    </source>
</evidence>
<evidence type="ECO:0000313" key="2">
    <source>
        <dbReference type="Proteomes" id="UP000054630"/>
    </source>
</evidence>
<dbReference type="Proteomes" id="UP000054630">
    <property type="component" value="Unassembled WGS sequence"/>
</dbReference>
<name>A0A0V0S6E2_9BILA</name>
<dbReference type="EMBL" id="JYDL01000032">
    <property type="protein sequence ID" value="KRX22326.1"/>
    <property type="molecule type" value="Genomic_DNA"/>
</dbReference>
<keyword evidence="2" id="KW-1185">Reference proteome</keyword>
<protein>
    <submittedName>
        <fullName evidence="1">Uncharacterized protein</fullName>
    </submittedName>
</protein>
<gene>
    <name evidence="1" type="ORF">T07_6718</name>
</gene>
<sequence>MCLPCGFQLISCSCLLLPIYHRDFHFQFAYSNLKYHQNYSPCFAFRCPNECKYSEKKIIPLYPEVASLNSDANSSPDWTLHSKQTQQFALPEIVRPEIIFIQMEEGYRHIVPNYPTIYSPDLSGIVAVPLSCPTEYKGRNDILTILIFELHEEYAFISAIALSAYPNSFDVCLSNVSQNS</sequence>
<reference evidence="1 2" key="1">
    <citation type="submission" date="2015-01" db="EMBL/GenBank/DDBJ databases">
        <title>Evolution of Trichinella species and genotypes.</title>
        <authorList>
            <person name="Korhonen P.K."/>
            <person name="Edoardo P."/>
            <person name="Giuseppe L.R."/>
            <person name="Gasser R.B."/>
        </authorList>
    </citation>
    <scope>NUCLEOTIDE SEQUENCE [LARGE SCALE GENOMIC DNA]</scope>
    <source>
        <strain evidence="1">ISS37</strain>
    </source>
</reference>
<dbReference type="AlphaFoldDB" id="A0A0V0S6E2"/>
<proteinExistence type="predicted"/>
<organism evidence="1 2">
    <name type="scientific">Trichinella nelsoni</name>
    <dbReference type="NCBI Taxonomy" id="6336"/>
    <lineage>
        <taxon>Eukaryota</taxon>
        <taxon>Metazoa</taxon>
        <taxon>Ecdysozoa</taxon>
        <taxon>Nematoda</taxon>
        <taxon>Enoplea</taxon>
        <taxon>Dorylaimia</taxon>
        <taxon>Trichinellida</taxon>
        <taxon>Trichinellidae</taxon>
        <taxon>Trichinella</taxon>
    </lineage>
</organism>
<comment type="caution">
    <text evidence="1">The sequence shown here is derived from an EMBL/GenBank/DDBJ whole genome shotgun (WGS) entry which is preliminary data.</text>
</comment>